<feature type="domain" description="Alpha-galactosidase NEW3" evidence="3">
    <location>
        <begin position="166"/>
        <end position="239"/>
    </location>
</feature>
<dbReference type="InterPro" id="IPR013783">
    <property type="entry name" value="Ig-like_fold"/>
</dbReference>
<keyword evidence="1" id="KW-0812">Transmembrane</keyword>
<dbReference type="PANTHER" id="PTHR39198:SF1">
    <property type="entry name" value="ALPHA-GALACTOSIDASE NEW3 DOMAIN-CONTAINING PROTEIN"/>
    <property type="match status" value="1"/>
</dbReference>
<protein>
    <submittedName>
        <fullName evidence="4">NEW3 domain-containing protein</fullName>
    </submittedName>
</protein>
<keyword evidence="2" id="KW-0732">Signal</keyword>
<dbReference type="Gene3D" id="2.60.40.10">
    <property type="entry name" value="Immunoglobulins"/>
    <property type="match status" value="1"/>
</dbReference>
<sequence>MFLENPITKSKTKLFTFLTILFIGHSGLAQGQGPTTNKVTEEAAFRSRLMNIEAPRNETFRYQGTLENKKSNSVIYQLQAQLPKGWQANFMVEGTAVRSLEMAAGRTYDINIEVYPSLLAPPGKNKLEILAISPDDTLKLPLEAVVKGSFELGLSTSTGKLNEEVVAGAKKEILLSLKNTGTLPLKDIELTSQSPKDWSLTFDNSQLKELKPNASIAVKGVLQVPKNSISGDYAVKVFAKNANSNSEVSLRIQVTTSLWTGAWGVVIILLSLSLIFWLINKFGRR</sequence>
<feature type="signal peptide" evidence="2">
    <location>
        <begin position="1"/>
        <end position="31"/>
    </location>
</feature>
<dbReference type="InterPro" id="IPR018905">
    <property type="entry name" value="A-galactase_NEW3"/>
</dbReference>
<dbReference type="RefSeq" id="WP_380896472.1">
    <property type="nucleotide sequence ID" value="NZ_JBHTKY010000014.1"/>
</dbReference>
<comment type="caution">
    <text evidence="4">The sequence shown here is derived from an EMBL/GenBank/DDBJ whole genome shotgun (WGS) entry which is preliminary data.</text>
</comment>
<keyword evidence="5" id="KW-1185">Reference proteome</keyword>
<evidence type="ECO:0000259" key="3">
    <source>
        <dbReference type="Pfam" id="PF10633"/>
    </source>
</evidence>
<evidence type="ECO:0000313" key="4">
    <source>
        <dbReference type="EMBL" id="MFD1166071.1"/>
    </source>
</evidence>
<accession>A0ABW3RLN6</accession>
<reference evidence="5" key="1">
    <citation type="journal article" date="2019" name="Int. J. Syst. Evol. Microbiol.">
        <title>The Global Catalogue of Microorganisms (GCM) 10K type strain sequencing project: providing services to taxonomists for standard genome sequencing and annotation.</title>
        <authorList>
            <consortium name="The Broad Institute Genomics Platform"/>
            <consortium name="The Broad Institute Genome Sequencing Center for Infectious Disease"/>
            <person name="Wu L."/>
            <person name="Ma J."/>
        </authorList>
    </citation>
    <scope>NUCLEOTIDE SEQUENCE [LARGE SCALE GENOMIC DNA]</scope>
    <source>
        <strain evidence="5">CCUG 52468</strain>
    </source>
</reference>
<proteinExistence type="predicted"/>
<dbReference type="Pfam" id="PF10633">
    <property type="entry name" value="NPCBM_assoc"/>
    <property type="match status" value="1"/>
</dbReference>
<evidence type="ECO:0000256" key="2">
    <source>
        <dbReference type="SAM" id="SignalP"/>
    </source>
</evidence>
<dbReference type="EMBL" id="JBHTKY010000014">
    <property type="protein sequence ID" value="MFD1166071.1"/>
    <property type="molecule type" value="Genomic_DNA"/>
</dbReference>
<dbReference type="Proteomes" id="UP001597205">
    <property type="component" value="Unassembled WGS sequence"/>
</dbReference>
<evidence type="ECO:0000313" key="5">
    <source>
        <dbReference type="Proteomes" id="UP001597205"/>
    </source>
</evidence>
<feature type="chain" id="PRO_5047305172" evidence="2">
    <location>
        <begin position="32"/>
        <end position="285"/>
    </location>
</feature>
<feature type="transmembrane region" description="Helical" evidence="1">
    <location>
        <begin position="258"/>
        <end position="279"/>
    </location>
</feature>
<name>A0ABW3RLN6_9SPHI</name>
<organism evidence="4 5">
    <name type="scientific">Sphingobacterium daejeonense</name>
    <dbReference type="NCBI Taxonomy" id="371142"/>
    <lineage>
        <taxon>Bacteria</taxon>
        <taxon>Pseudomonadati</taxon>
        <taxon>Bacteroidota</taxon>
        <taxon>Sphingobacteriia</taxon>
        <taxon>Sphingobacteriales</taxon>
        <taxon>Sphingobacteriaceae</taxon>
        <taxon>Sphingobacterium</taxon>
    </lineage>
</organism>
<gene>
    <name evidence="4" type="ORF">ACFQ2C_10690</name>
</gene>
<dbReference type="PANTHER" id="PTHR39198">
    <property type="entry name" value="HYPOTHETICAL MEMBRANE PROTEIN, CONSERVED"/>
    <property type="match status" value="1"/>
</dbReference>
<keyword evidence="1" id="KW-0472">Membrane</keyword>
<evidence type="ECO:0000256" key="1">
    <source>
        <dbReference type="SAM" id="Phobius"/>
    </source>
</evidence>
<keyword evidence="1" id="KW-1133">Transmembrane helix</keyword>